<keyword evidence="3" id="KW-1185">Reference proteome</keyword>
<keyword evidence="1" id="KW-1133">Transmembrane helix</keyword>
<keyword evidence="1" id="KW-0812">Transmembrane</keyword>
<organism evidence="2 3">
    <name type="scientific">Eutrema salsugineum</name>
    <name type="common">Saltwater cress</name>
    <name type="synonym">Sisymbrium salsugineum</name>
    <dbReference type="NCBI Taxonomy" id="72664"/>
    <lineage>
        <taxon>Eukaryota</taxon>
        <taxon>Viridiplantae</taxon>
        <taxon>Streptophyta</taxon>
        <taxon>Embryophyta</taxon>
        <taxon>Tracheophyta</taxon>
        <taxon>Spermatophyta</taxon>
        <taxon>Magnoliopsida</taxon>
        <taxon>eudicotyledons</taxon>
        <taxon>Gunneridae</taxon>
        <taxon>Pentapetalae</taxon>
        <taxon>rosids</taxon>
        <taxon>malvids</taxon>
        <taxon>Brassicales</taxon>
        <taxon>Brassicaceae</taxon>
        <taxon>Eutremeae</taxon>
        <taxon>Eutrema</taxon>
    </lineage>
</organism>
<name>V4L4Z8_EUTSA</name>
<dbReference type="EMBL" id="KI517609">
    <property type="protein sequence ID" value="ESQ37367.1"/>
    <property type="molecule type" value="Genomic_DNA"/>
</dbReference>
<feature type="transmembrane region" description="Helical" evidence="1">
    <location>
        <begin position="48"/>
        <end position="72"/>
    </location>
</feature>
<proteinExistence type="predicted"/>
<dbReference type="KEGG" id="eus:EUTSA_v10002730mg"/>
<evidence type="ECO:0000256" key="1">
    <source>
        <dbReference type="SAM" id="Phobius"/>
    </source>
</evidence>
<protein>
    <submittedName>
        <fullName evidence="2">Uncharacterized protein</fullName>
    </submittedName>
</protein>
<accession>V4L4Z8</accession>
<sequence>MNRLTYERKLNGQFNLSVKSNKVRKLQFFIYFGLCGSTNEKKKSKLPIMIGAVVAVAFVLIIAYVFVAIFLANRRRARLPALVLPTSTVTNLGIGASPLYGQQMGNDSNQPTFDADMG</sequence>
<evidence type="ECO:0000313" key="3">
    <source>
        <dbReference type="Proteomes" id="UP000030689"/>
    </source>
</evidence>
<keyword evidence="1" id="KW-0472">Membrane</keyword>
<reference evidence="2 3" key="1">
    <citation type="journal article" date="2013" name="Front. Plant Sci.">
        <title>The Reference Genome of the Halophytic Plant Eutrema salsugineum.</title>
        <authorList>
            <person name="Yang R."/>
            <person name="Jarvis D.E."/>
            <person name="Chen H."/>
            <person name="Beilstein M.A."/>
            <person name="Grimwood J."/>
            <person name="Jenkins J."/>
            <person name="Shu S."/>
            <person name="Prochnik S."/>
            <person name="Xin M."/>
            <person name="Ma C."/>
            <person name="Schmutz J."/>
            <person name="Wing R.A."/>
            <person name="Mitchell-Olds T."/>
            <person name="Schumaker K.S."/>
            <person name="Wang X."/>
        </authorList>
    </citation>
    <scope>NUCLEOTIDE SEQUENCE [LARGE SCALE GENOMIC DNA]</scope>
</reference>
<evidence type="ECO:0000313" key="2">
    <source>
        <dbReference type="EMBL" id="ESQ37367.1"/>
    </source>
</evidence>
<gene>
    <name evidence="2" type="ORF">EUTSA_v10002730mg</name>
</gene>
<dbReference type="Proteomes" id="UP000030689">
    <property type="component" value="Unassembled WGS sequence"/>
</dbReference>
<dbReference type="AlphaFoldDB" id="V4L4Z8"/>
<dbReference type="Gramene" id="ESQ37367">
    <property type="protein sequence ID" value="ESQ37367"/>
    <property type="gene ID" value="EUTSA_v10002730mg"/>
</dbReference>